<dbReference type="Proteomes" id="UP000054565">
    <property type="component" value="Unassembled WGS sequence"/>
</dbReference>
<dbReference type="STRING" id="404692.A0A0J6YP96"/>
<dbReference type="InterPro" id="IPR007817">
    <property type="entry name" value="Isocyanide_synthase_DIT1"/>
</dbReference>
<name>A0A0J6YP96_COCIT</name>
<gene>
    <name evidence="1" type="ORF">CIRG_09690</name>
</gene>
<dbReference type="EMBL" id="DS028099">
    <property type="protein sequence ID" value="KMP09520.1"/>
    <property type="molecule type" value="Genomic_DNA"/>
</dbReference>
<dbReference type="PANTHER" id="PTHR37285:SF5">
    <property type="entry name" value="SPORE WALL MATURATION PROTEIN DIT1"/>
    <property type="match status" value="1"/>
</dbReference>
<evidence type="ECO:0000313" key="2">
    <source>
        <dbReference type="Proteomes" id="UP000054565"/>
    </source>
</evidence>
<sequence length="393" mass="44364">MSPSRTEICSEEPTFTGPKAKVASVQEAPKLEPVQEPCLTPVPVDGILDEGQQYDVHTHTSERILSVLKPYLLAKSPDAHDLWVRGAPKFISVIRNFVEKGQVVQMCLPAFPWKSANKVHKVLGTLPDKAEEVSLKRLNDLCEAIGDVYNPGAELLIISDGLVYNDLFTIPDRDVWEYGEALRALAVETKCTHIRFTRLRDLIDVPGLPEKLDEVTYIANATNFRRALLNKFSKPDLDVPKEIAENEDTRLTYCGYKRFLENDLRYIFPLGKNRSVNKYRKDVKYVAQQMISRGHAFAGAVKHNFPDYLRLSIHHSTGEHKVSISLLPTSTSYTTPWHCCVAILADGNIISGPKGDFEEDPRLELVRDEDGRPTHFRERVNEAVVEKVSVEKT</sequence>
<proteinExistence type="predicted"/>
<organism evidence="1 2">
    <name type="scientific">Coccidioides immitis RMSCC 2394</name>
    <dbReference type="NCBI Taxonomy" id="404692"/>
    <lineage>
        <taxon>Eukaryota</taxon>
        <taxon>Fungi</taxon>
        <taxon>Dikarya</taxon>
        <taxon>Ascomycota</taxon>
        <taxon>Pezizomycotina</taxon>
        <taxon>Eurotiomycetes</taxon>
        <taxon>Eurotiomycetidae</taxon>
        <taxon>Onygenales</taxon>
        <taxon>Onygenaceae</taxon>
        <taxon>Coccidioides</taxon>
    </lineage>
</organism>
<dbReference type="PANTHER" id="PTHR37285">
    <property type="entry name" value="SPORE WALL MATURATION PROTEIN DIT1"/>
    <property type="match status" value="1"/>
</dbReference>
<reference evidence="2" key="1">
    <citation type="journal article" date="2010" name="Genome Res.">
        <title>Population genomic sequencing of Coccidioides fungi reveals recent hybridization and transposon control.</title>
        <authorList>
            <person name="Neafsey D.E."/>
            <person name="Barker B.M."/>
            <person name="Sharpton T.J."/>
            <person name="Stajich J.E."/>
            <person name="Park D.J."/>
            <person name="Whiston E."/>
            <person name="Hung C.-Y."/>
            <person name="McMahan C."/>
            <person name="White J."/>
            <person name="Sykes S."/>
            <person name="Heiman D."/>
            <person name="Young S."/>
            <person name="Zeng Q."/>
            <person name="Abouelleil A."/>
            <person name="Aftuck L."/>
            <person name="Bessette D."/>
            <person name="Brown A."/>
            <person name="FitzGerald M."/>
            <person name="Lui A."/>
            <person name="Macdonald J.P."/>
            <person name="Priest M."/>
            <person name="Orbach M.J."/>
            <person name="Galgiani J.N."/>
            <person name="Kirkland T.N."/>
            <person name="Cole G.T."/>
            <person name="Birren B.W."/>
            <person name="Henn M.R."/>
            <person name="Taylor J.W."/>
            <person name="Rounsley S.D."/>
        </authorList>
    </citation>
    <scope>NUCLEOTIDE SEQUENCE [LARGE SCALE GENOMIC DNA]</scope>
    <source>
        <strain evidence="2">RMSCC 2394</strain>
    </source>
</reference>
<accession>A0A0J6YP96</accession>
<dbReference type="Pfam" id="PF05141">
    <property type="entry name" value="DIT1_PvcA"/>
    <property type="match status" value="1"/>
</dbReference>
<dbReference type="AlphaFoldDB" id="A0A0J6YP96"/>
<protein>
    <submittedName>
        <fullName evidence="1">Pyoverdine biosynthesis</fullName>
    </submittedName>
</protein>
<evidence type="ECO:0000313" key="1">
    <source>
        <dbReference type="EMBL" id="KMP09520.1"/>
    </source>
</evidence>
<dbReference type="OrthoDB" id="429813at2759"/>